<accession>A0A8J6NX81</accession>
<evidence type="ECO:0000256" key="2">
    <source>
        <dbReference type="SAM" id="Phobius"/>
    </source>
</evidence>
<sequence>MEKHKRQLRNYVINFAIQRKVVVINLIFMLLVMIMTMAVMRTHMLGNIMEPIFQYRIGSLTFSLPGEIFIILAATFFFGIVAQLWITHRVCGALVNFVNTFKGIGDGDLGRKITLRKGDLLEKEAEQFNRMMEKIVQRVAALEMDNERLRLKIKALSEGCTDG</sequence>
<dbReference type="EMBL" id="JACNJH010000142">
    <property type="protein sequence ID" value="MBC8361638.1"/>
    <property type="molecule type" value="Genomic_DNA"/>
</dbReference>
<evidence type="ECO:0008006" key="5">
    <source>
        <dbReference type="Google" id="ProtNLM"/>
    </source>
</evidence>
<protein>
    <recommendedName>
        <fullName evidence="5">HAMP domain-containing protein</fullName>
    </recommendedName>
</protein>
<feature type="coiled-coil region" evidence="1">
    <location>
        <begin position="125"/>
        <end position="159"/>
    </location>
</feature>
<keyword evidence="2" id="KW-0812">Transmembrane</keyword>
<dbReference type="AlphaFoldDB" id="A0A8J6NX81"/>
<evidence type="ECO:0000313" key="4">
    <source>
        <dbReference type="Proteomes" id="UP000603434"/>
    </source>
</evidence>
<evidence type="ECO:0000313" key="3">
    <source>
        <dbReference type="EMBL" id="MBC8361638.1"/>
    </source>
</evidence>
<keyword evidence="2" id="KW-0472">Membrane</keyword>
<dbReference type="Proteomes" id="UP000603434">
    <property type="component" value="Unassembled WGS sequence"/>
</dbReference>
<keyword evidence="2" id="KW-1133">Transmembrane helix</keyword>
<comment type="caution">
    <text evidence="3">The sequence shown here is derived from an EMBL/GenBank/DDBJ whole genome shotgun (WGS) entry which is preliminary data.</text>
</comment>
<proteinExistence type="predicted"/>
<feature type="transmembrane region" description="Helical" evidence="2">
    <location>
        <begin position="68"/>
        <end position="86"/>
    </location>
</feature>
<name>A0A8J6NX81_9BACT</name>
<reference evidence="3 4" key="1">
    <citation type="submission" date="2020-08" db="EMBL/GenBank/DDBJ databases">
        <title>Bridging the membrane lipid divide: bacteria of the FCB group superphylum have the potential to synthesize archaeal ether lipids.</title>
        <authorList>
            <person name="Villanueva L."/>
            <person name="Von Meijenfeldt F.A.B."/>
            <person name="Westbye A.B."/>
            <person name="Yadav S."/>
            <person name="Hopmans E.C."/>
            <person name="Dutilh B.E."/>
            <person name="Sinninghe Damste J.S."/>
        </authorList>
    </citation>
    <scope>NUCLEOTIDE SEQUENCE [LARGE SCALE GENOMIC DNA]</scope>
    <source>
        <strain evidence="3">NIOZ-UU30</strain>
    </source>
</reference>
<gene>
    <name evidence="3" type="ORF">H8E23_09585</name>
</gene>
<feature type="transmembrane region" description="Helical" evidence="2">
    <location>
        <begin position="21"/>
        <end position="40"/>
    </location>
</feature>
<evidence type="ECO:0000256" key="1">
    <source>
        <dbReference type="SAM" id="Coils"/>
    </source>
</evidence>
<dbReference type="Gene3D" id="6.10.340.10">
    <property type="match status" value="1"/>
</dbReference>
<keyword evidence="1" id="KW-0175">Coiled coil</keyword>
<organism evidence="3 4">
    <name type="scientific">Candidatus Desulfatibia profunda</name>
    <dbReference type="NCBI Taxonomy" id="2841695"/>
    <lineage>
        <taxon>Bacteria</taxon>
        <taxon>Pseudomonadati</taxon>
        <taxon>Thermodesulfobacteriota</taxon>
        <taxon>Desulfobacteria</taxon>
        <taxon>Desulfobacterales</taxon>
        <taxon>Desulfobacterales incertae sedis</taxon>
        <taxon>Candidatus Desulfatibia</taxon>
    </lineage>
</organism>